<dbReference type="AlphaFoldDB" id="A0A451B4L2"/>
<accession>A0A451B4L2</accession>
<feature type="region of interest" description="Disordered" evidence="1">
    <location>
        <begin position="1"/>
        <end position="20"/>
    </location>
</feature>
<feature type="compositionally biased region" description="Low complexity" evidence="1">
    <location>
        <begin position="8"/>
        <end position="20"/>
    </location>
</feature>
<evidence type="ECO:0000256" key="1">
    <source>
        <dbReference type="SAM" id="MobiDB-lite"/>
    </source>
</evidence>
<organism evidence="2">
    <name type="scientific">Candidatus Kentrum sp. TUN</name>
    <dbReference type="NCBI Taxonomy" id="2126343"/>
    <lineage>
        <taxon>Bacteria</taxon>
        <taxon>Pseudomonadati</taxon>
        <taxon>Pseudomonadota</taxon>
        <taxon>Gammaproteobacteria</taxon>
        <taxon>Candidatus Kentrum</taxon>
    </lineage>
</organism>
<reference evidence="2" key="1">
    <citation type="submission" date="2019-02" db="EMBL/GenBank/DDBJ databases">
        <authorList>
            <person name="Gruber-Vodicka R. H."/>
            <person name="Seah K. B. B."/>
        </authorList>
    </citation>
    <scope>NUCLEOTIDE SEQUENCE</scope>
    <source>
        <strain evidence="2">BECK_BY2</strain>
    </source>
</reference>
<gene>
    <name evidence="2" type="ORF">BECKTUN1418E_GA0071001_16291</name>
</gene>
<name>A0A451B4L2_9GAMM</name>
<evidence type="ECO:0000313" key="2">
    <source>
        <dbReference type="EMBL" id="VFK73229.1"/>
    </source>
</evidence>
<protein>
    <submittedName>
        <fullName evidence="2">Transposase IS116/IS110/IS902 family</fullName>
    </submittedName>
</protein>
<sequence>MGSKRISNGKTKGHGNTKNGNKYLACAYMEAANFAVRYDPRIKALLPEKEV</sequence>
<dbReference type="EMBL" id="CAADFV010000627">
    <property type="protein sequence ID" value="VFK73229.1"/>
    <property type="molecule type" value="Genomic_DNA"/>
</dbReference>
<proteinExistence type="predicted"/>